<dbReference type="GO" id="GO:0003677">
    <property type="term" value="F:DNA binding"/>
    <property type="evidence" value="ECO:0007669"/>
    <property type="project" value="UniProtKB-KW"/>
</dbReference>
<feature type="domain" description="Type IV secretion system coupling protein TraD DNA-binding" evidence="1">
    <location>
        <begin position="57"/>
        <end position="101"/>
    </location>
</feature>
<evidence type="ECO:0000313" key="2">
    <source>
        <dbReference type="EMBL" id="MDY0404659.1"/>
    </source>
</evidence>
<reference evidence="2 3" key="1">
    <citation type="submission" date="2023-10" db="EMBL/GenBank/DDBJ databases">
        <title>179-bfca-hs.</title>
        <authorList>
            <person name="Miliotis G."/>
            <person name="Sengupta P."/>
            <person name="Hameed A."/>
            <person name="Chuvochina M."/>
            <person name="Mcdonagh F."/>
            <person name="Simpson A.C."/>
            <person name="Singh N.K."/>
            <person name="Rekha P.D."/>
            <person name="Raman K."/>
            <person name="Hugenholtz P."/>
            <person name="Venkateswaran K."/>
        </authorList>
    </citation>
    <scope>NUCLEOTIDE SEQUENCE [LARGE SCALE GENOMIC DNA]</scope>
    <source>
        <strain evidence="2 3">179-BFC-A-HS</strain>
    </source>
</reference>
<dbReference type="RefSeq" id="WP_306066900.1">
    <property type="nucleotide sequence ID" value="NZ_JAROCA020000001.1"/>
</dbReference>
<evidence type="ECO:0000259" key="1">
    <source>
        <dbReference type="Pfam" id="PF10412"/>
    </source>
</evidence>
<organism evidence="2 3">
    <name type="scientific">Tigheibacillus jepli</name>
    <dbReference type="NCBI Taxonomy" id="3035914"/>
    <lineage>
        <taxon>Bacteria</taxon>
        <taxon>Bacillati</taxon>
        <taxon>Bacillota</taxon>
        <taxon>Bacilli</taxon>
        <taxon>Bacillales</taxon>
        <taxon>Bacillaceae</taxon>
        <taxon>Tigheibacillus</taxon>
    </lineage>
</organism>
<accession>A0ABU5CEA1</accession>
<name>A0ABU5CEA1_9BACI</name>
<keyword evidence="2" id="KW-0238">DNA-binding</keyword>
<dbReference type="SUPFAM" id="SSF52540">
    <property type="entry name" value="P-loop containing nucleoside triphosphate hydrolases"/>
    <property type="match status" value="1"/>
</dbReference>
<gene>
    <name evidence="2" type="ORF">P5G51_003905</name>
</gene>
<proteinExistence type="predicted"/>
<dbReference type="InterPro" id="IPR019476">
    <property type="entry name" value="T4SS_TraD_DNA-bd"/>
</dbReference>
<evidence type="ECO:0000313" key="3">
    <source>
        <dbReference type="Proteomes" id="UP001228376"/>
    </source>
</evidence>
<dbReference type="Pfam" id="PF10412">
    <property type="entry name" value="TrwB_AAD_bind"/>
    <property type="match status" value="1"/>
</dbReference>
<dbReference type="Gene3D" id="3.40.50.300">
    <property type="entry name" value="P-loop containing nucleotide triphosphate hydrolases"/>
    <property type="match status" value="1"/>
</dbReference>
<dbReference type="InterPro" id="IPR027417">
    <property type="entry name" value="P-loop_NTPase"/>
</dbReference>
<keyword evidence="3" id="KW-1185">Reference proteome</keyword>
<protein>
    <submittedName>
        <fullName evidence="2">Type IV secretion system DNA-binding domain-containing protein</fullName>
    </submittedName>
</protein>
<dbReference type="EMBL" id="JAROCA020000001">
    <property type="protein sequence ID" value="MDY0404659.1"/>
    <property type="molecule type" value="Genomic_DNA"/>
</dbReference>
<sequence>MLDDSIKEELTVEVIQVEEATDSKERDMIVNATSTESRPLIGLTKDQPVYWEFAHNQLSNRHLVIGGRPGQGKTYFIQALLMDLSKTGQSAVVIDYSSSYTR</sequence>
<dbReference type="Proteomes" id="UP001228376">
    <property type="component" value="Unassembled WGS sequence"/>
</dbReference>
<comment type="caution">
    <text evidence="2">The sequence shown here is derived from an EMBL/GenBank/DDBJ whole genome shotgun (WGS) entry which is preliminary data.</text>
</comment>